<organism evidence="3 4">
    <name type="scientific">Amanita muscaria (strain Koide BX008)</name>
    <dbReference type="NCBI Taxonomy" id="946122"/>
    <lineage>
        <taxon>Eukaryota</taxon>
        <taxon>Fungi</taxon>
        <taxon>Dikarya</taxon>
        <taxon>Basidiomycota</taxon>
        <taxon>Agaricomycotina</taxon>
        <taxon>Agaricomycetes</taxon>
        <taxon>Agaricomycetidae</taxon>
        <taxon>Agaricales</taxon>
        <taxon>Pluteineae</taxon>
        <taxon>Amanitaceae</taxon>
        <taxon>Amanita</taxon>
    </lineage>
</organism>
<dbReference type="OrthoDB" id="2367075at2759"/>
<dbReference type="EMBL" id="KN818419">
    <property type="protein sequence ID" value="KIL56503.1"/>
    <property type="molecule type" value="Genomic_DNA"/>
</dbReference>
<accession>A0A0C2WK27</accession>
<feature type="domain" description="MIF4G" evidence="2">
    <location>
        <begin position="261"/>
        <end position="470"/>
    </location>
</feature>
<dbReference type="STRING" id="946122.A0A0C2WK27"/>
<name>A0A0C2WK27_AMAMK</name>
<evidence type="ECO:0000313" key="4">
    <source>
        <dbReference type="Proteomes" id="UP000054549"/>
    </source>
</evidence>
<dbReference type="InterPro" id="IPR003890">
    <property type="entry name" value="MIF4G-like_typ-3"/>
</dbReference>
<dbReference type="HOGENOM" id="CLU_029620_0_0_1"/>
<evidence type="ECO:0000259" key="2">
    <source>
        <dbReference type="Pfam" id="PF02854"/>
    </source>
</evidence>
<dbReference type="InterPro" id="IPR016024">
    <property type="entry name" value="ARM-type_fold"/>
</dbReference>
<keyword evidence="4" id="KW-1185">Reference proteome</keyword>
<dbReference type="AlphaFoldDB" id="A0A0C2WK27"/>
<dbReference type="Pfam" id="PF02854">
    <property type="entry name" value="MIF4G"/>
    <property type="match status" value="1"/>
</dbReference>
<dbReference type="InParanoid" id="A0A0C2WK27"/>
<gene>
    <name evidence="3" type="ORF">M378DRAFT_113407</name>
</gene>
<proteinExistence type="predicted"/>
<evidence type="ECO:0000256" key="1">
    <source>
        <dbReference type="SAM" id="MobiDB-lite"/>
    </source>
</evidence>
<reference evidence="3 4" key="1">
    <citation type="submission" date="2014-04" db="EMBL/GenBank/DDBJ databases">
        <title>Evolutionary Origins and Diversification of the Mycorrhizal Mutualists.</title>
        <authorList>
            <consortium name="DOE Joint Genome Institute"/>
            <consortium name="Mycorrhizal Genomics Consortium"/>
            <person name="Kohler A."/>
            <person name="Kuo A."/>
            <person name="Nagy L.G."/>
            <person name="Floudas D."/>
            <person name="Copeland A."/>
            <person name="Barry K.W."/>
            <person name="Cichocki N."/>
            <person name="Veneault-Fourrey C."/>
            <person name="LaButti K."/>
            <person name="Lindquist E.A."/>
            <person name="Lipzen A."/>
            <person name="Lundell T."/>
            <person name="Morin E."/>
            <person name="Murat C."/>
            <person name="Riley R."/>
            <person name="Ohm R."/>
            <person name="Sun H."/>
            <person name="Tunlid A."/>
            <person name="Henrissat B."/>
            <person name="Grigoriev I.V."/>
            <person name="Hibbett D.S."/>
            <person name="Martin F."/>
        </authorList>
    </citation>
    <scope>NUCLEOTIDE SEQUENCE [LARGE SCALE GENOMIC DNA]</scope>
    <source>
        <strain evidence="3 4">Koide BX008</strain>
    </source>
</reference>
<protein>
    <recommendedName>
        <fullName evidence="2">MIF4G domain-containing protein</fullName>
    </recommendedName>
</protein>
<dbReference type="GO" id="GO:0003723">
    <property type="term" value="F:RNA binding"/>
    <property type="evidence" value="ECO:0007669"/>
    <property type="project" value="InterPro"/>
</dbReference>
<dbReference type="Gene3D" id="1.25.40.180">
    <property type="match status" value="1"/>
</dbReference>
<feature type="region of interest" description="Disordered" evidence="1">
    <location>
        <begin position="73"/>
        <end position="249"/>
    </location>
</feature>
<sequence>MVVLGRQYNIPNILLLGYATLCQGTTPLSSEEGRRLGVEDVVNIYRIRHELYGSVIIPVSFEEALEKVRISLSNEEQEDEKDLEAERADPDLDDEQGEWTDAGSVAASPKSVAEEIVSSTADTRAGTDASDSDGHAIGSSYADPASQTSPAEKDKETVDSGNTSPGLERPEDQPGLASEQERTDVNTVSLPSETPLDAPLSAERPEAQGYPEYEKERFEEPLPGGEATPDASSSRSGGIPTINPSDVRVPELSGPAGQVFRFLNELTTNNFDPVTDNILQWFKAMQPMPDSQILCQIAQSIVERAIAGQRGQVDNLVRLCKEMVKRLSKVKGPKGKATSGGFLFRDYLGDICHENLKAVAALAVPAGKHTAGDRRLLLIEFIGELAKPSAKMWTLGSIDKWVTALLDPNDEEKVATLCMLMARAGPLWHTSPKKFRTHISRWFQEMSNVAQRTSKPRVRTLLQDVIGRRNLGWVAK</sequence>
<evidence type="ECO:0000313" key="3">
    <source>
        <dbReference type="EMBL" id="KIL56503.1"/>
    </source>
</evidence>
<dbReference type="Proteomes" id="UP000054549">
    <property type="component" value="Unassembled WGS sequence"/>
</dbReference>
<dbReference type="SUPFAM" id="SSF48371">
    <property type="entry name" value="ARM repeat"/>
    <property type="match status" value="1"/>
</dbReference>